<feature type="region of interest" description="Disordered" evidence="1">
    <location>
        <begin position="1"/>
        <end position="53"/>
    </location>
</feature>
<feature type="compositionally biased region" description="Basic and acidic residues" evidence="1">
    <location>
        <begin position="116"/>
        <end position="131"/>
    </location>
</feature>
<dbReference type="STRING" id="656024.FsymDg_3293"/>
<dbReference type="PANTHER" id="PTHR43384:SF14">
    <property type="entry name" value="ESX-1 SECRETION-ASSOCIATED PROTEIN ESPI"/>
    <property type="match status" value="1"/>
</dbReference>
<gene>
    <name evidence="2" type="ordered locus">FsymDg_3293</name>
</gene>
<feature type="compositionally biased region" description="Pro residues" evidence="1">
    <location>
        <begin position="136"/>
        <end position="150"/>
    </location>
</feature>
<dbReference type="SUPFAM" id="SSF52540">
    <property type="entry name" value="P-loop containing nucleoside triphosphate hydrolases"/>
    <property type="match status" value="1"/>
</dbReference>
<dbReference type="eggNOG" id="COG1192">
    <property type="taxonomic scope" value="Bacteria"/>
</dbReference>
<proteinExistence type="predicted"/>
<dbReference type="KEGG" id="fsy:FsymDg_3293"/>
<dbReference type="GO" id="GO:0016887">
    <property type="term" value="F:ATP hydrolysis activity"/>
    <property type="evidence" value="ECO:0007669"/>
    <property type="project" value="TreeGrafter"/>
</dbReference>
<dbReference type="GO" id="GO:0005524">
    <property type="term" value="F:ATP binding"/>
    <property type="evidence" value="ECO:0007669"/>
    <property type="project" value="TreeGrafter"/>
</dbReference>
<accession>F8AZV8</accession>
<feature type="compositionally biased region" description="Basic and acidic residues" evidence="1">
    <location>
        <begin position="1"/>
        <end position="16"/>
    </location>
</feature>
<name>F8AZV8_9ACTN</name>
<dbReference type="GO" id="GO:0051782">
    <property type="term" value="P:negative regulation of cell division"/>
    <property type="evidence" value="ECO:0007669"/>
    <property type="project" value="TreeGrafter"/>
</dbReference>
<evidence type="ECO:0000313" key="2">
    <source>
        <dbReference type="EMBL" id="AEH10597.1"/>
    </source>
</evidence>
<dbReference type="GO" id="GO:0009898">
    <property type="term" value="C:cytoplasmic side of plasma membrane"/>
    <property type="evidence" value="ECO:0007669"/>
    <property type="project" value="TreeGrafter"/>
</dbReference>
<dbReference type="HOGENOM" id="CLU_402128_0_0_11"/>
<dbReference type="RefSeq" id="WP_013874489.1">
    <property type="nucleotide sequence ID" value="NZ_CAAAGZ010000207.1"/>
</dbReference>
<organism evidence="2 3">
    <name type="scientific">Candidatus Protofrankia datiscae</name>
    <dbReference type="NCBI Taxonomy" id="2716812"/>
    <lineage>
        <taxon>Bacteria</taxon>
        <taxon>Bacillati</taxon>
        <taxon>Actinomycetota</taxon>
        <taxon>Actinomycetes</taxon>
        <taxon>Frankiales</taxon>
        <taxon>Frankiaceae</taxon>
        <taxon>Protofrankia</taxon>
    </lineage>
</organism>
<dbReference type="AlphaFoldDB" id="F8AZV8"/>
<reference evidence="2 3" key="1">
    <citation type="submission" date="2011-05" db="EMBL/GenBank/DDBJ databases">
        <title>Complete sequence of chromosome of Frankia symbiont of Datisca glomerata.</title>
        <authorList>
            <consortium name="US DOE Joint Genome Institute"/>
            <person name="Lucas S."/>
            <person name="Han J."/>
            <person name="Lapidus A."/>
            <person name="Cheng J.-F."/>
            <person name="Goodwin L."/>
            <person name="Pitluck S."/>
            <person name="Peters L."/>
            <person name="Mikhailova N."/>
            <person name="Chertkov O."/>
            <person name="Teshima H."/>
            <person name="Han C."/>
            <person name="Tapia R."/>
            <person name="Land M."/>
            <person name="Hauser L."/>
            <person name="Kyrpides N."/>
            <person name="Ivanova N."/>
            <person name="Pagani I."/>
            <person name="Berry A."/>
            <person name="Pawlowski K."/>
            <person name="Persson T."/>
            <person name="Vanden Heuvel B."/>
            <person name="Benson D."/>
            <person name="Woyke T."/>
        </authorList>
    </citation>
    <scope>NUCLEOTIDE SEQUENCE [LARGE SCALE GENOMIC DNA]</scope>
    <source>
        <strain evidence="3">4085684</strain>
    </source>
</reference>
<dbReference type="InterPro" id="IPR027417">
    <property type="entry name" value="P-loop_NTPase"/>
</dbReference>
<feature type="compositionally biased region" description="Basic and acidic residues" evidence="1">
    <location>
        <begin position="69"/>
        <end position="79"/>
    </location>
</feature>
<dbReference type="InterPro" id="IPR050625">
    <property type="entry name" value="ParA/MinD_ATPase"/>
</dbReference>
<dbReference type="EMBL" id="CP002801">
    <property type="protein sequence ID" value="AEH10597.1"/>
    <property type="molecule type" value="Genomic_DNA"/>
</dbReference>
<dbReference type="Proteomes" id="UP000001549">
    <property type="component" value="Chromosome"/>
</dbReference>
<protein>
    <submittedName>
        <fullName evidence="2">Chromosome partitioning ATPase-like protein</fullName>
    </submittedName>
</protein>
<feature type="region of interest" description="Disordered" evidence="1">
    <location>
        <begin position="485"/>
        <end position="518"/>
    </location>
</feature>
<sequence length="684" mass="65730">MTTARRHDEDGHEPDATRQPGGYGDSVGTWDVHEDAGTRADIQGTRPGMFSAADLGDARPVSLLGLRIPDLEGERDATVSRRASRPRPGGGRGDGVPARPVGMRTDAGRRTPSRPARGEVRPAARGGERGHAGPGVPGPAAPGPGTPGPAIPGLDAAGSDIFGAGAPGSSVSGPVIPGSGISGASAPEPGVAEGRLTGPGAVGAGGAAAGFVGASGASGAEDGLVGSGGTGVGHTGSGVTGSSVIGATAPDAGVAGAAVSEAPAPGAAVPEGGGGAASGTGAVVTGSGIAGAGVIGAGASGAGQAGSEVFGGGVTVPDGAGTRPGTGLGGLETPVAAGRPPVRASDGPGWTPDVGEFRGGAGPVSAGPPRSRATVAGRLAAGHGGLDTVETRCRWVHIGGLEGGCGRTTVTAGIAMALAASRRDRIIAVDVSPGQPGTLAARLGPLAGGVAGRGAGHTPGQGEFARAAIGLPALLPEIRRFVPGSGETSPAGPLATAGPLGPASSPGPTGPAGPASAGLDVMLGASGAGVGGHFVEEAGRVEEVGRALEAVGEWYEVALVDGPPGWSRPLPAALLARADILVLTVRASVVALSAVDDALNALAGSGRGELADSVTIAVVESAPTRWSGRARRRLARLAERTHNIVVVPFDPVLADGRAVVWSGLRRRTRAAFGELAAAVDPDTG</sequence>
<dbReference type="PANTHER" id="PTHR43384">
    <property type="entry name" value="SEPTUM SITE-DETERMINING PROTEIN MIND HOMOLOG, CHLOROPLASTIC-RELATED"/>
    <property type="match status" value="1"/>
</dbReference>
<evidence type="ECO:0000313" key="3">
    <source>
        <dbReference type="Proteomes" id="UP000001549"/>
    </source>
</evidence>
<dbReference type="GO" id="GO:0005829">
    <property type="term" value="C:cytosol"/>
    <property type="evidence" value="ECO:0007669"/>
    <property type="project" value="TreeGrafter"/>
</dbReference>
<feature type="compositionally biased region" description="Low complexity" evidence="1">
    <location>
        <begin position="495"/>
        <end position="518"/>
    </location>
</feature>
<feature type="compositionally biased region" description="Low complexity" evidence="1">
    <location>
        <begin position="163"/>
        <end position="187"/>
    </location>
</feature>
<keyword evidence="3" id="KW-1185">Reference proteome</keyword>
<feature type="region of interest" description="Disordered" evidence="1">
    <location>
        <begin position="66"/>
        <end position="197"/>
    </location>
</feature>
<evidence type="ECO:0000256" key="1">
    <source>
        <dbReference type="SAM" id="MobiDB-lite"/>
    </source>
</evidence>
<dbReference type="Gene3D" id="3.40.50.300">
    <property type="entry name" value="P-loop containing nucleotide triphosphate hydrolases"/>
    <property type="match status" value="1"/>
</dbReference>
<feature type="region of interest" description="Disordered" evidence="1">
    <location>
        <begin position="313"/>
        <end position="349"/>
    </location>
</feature>